<comment type="caution">
    <text evidence="4">The sequence shown here is derived from an EMBL/GenBank/DDBJ whole genome shotgun (WGS) entry which is preliminary data.</text>
</comment>
<feature type="region of interest" description="Disordered" evidence="2">
    <location>
        <begin position="202"/>
        <end position="228"/>
    </location>
</feature>
<dbReference type="EMBL" id="JABFAD010000007">
    <property type="protein sequence ID" value="MBA0802851.1"/>
    <property type="molecule type" value="Genomic_DNA"/>
</dbReference>
<sequence length="257" mass="28385">DQLHSSKKAIEDLTQQIASEGQRFQSQISSLMEENNLLNKTHQDTKKELQSAILQLQEQLENEKEKEQSLISELKNLKDKIAESSGTQTRAKELEEQLVKLETQLKQAVQIAAQRQADHAQDLGDRDAIDKQKEAEREAALNCCHEELEAKNKETLLLEKKVKELEDKLQVAAKGGGSSAELKDGVEVKSKDIDGLTFSAPSKRKSKKKLEAASVQAASSSSTPTNHEVASPLTTLKFILGVAFVSVIIGVILGKRY</sequence>
<dbReference type="Proteomes" id="UP000593560">
    <property type="component" value="Unassembled WGS sequence"/>
</dbReference>
<keyword evidence="5" id="KW-1185">Reference proteome</keyword>
<dbReference type="OrthoDB" id="1751801at2759"/>
<accession>A0A7J9GZ05</accession>
<evidence type="ECO:0000313" key="5">
    <source>
        <dbReference type="Proteomes" id="UP000593560"/>
    </source>
</evidence>
<dbReference type="PANTHER" id="PTHR43049:SF1">
    <property type="entry name" value="EARLY ENDOSOME ANTIGEN"/>
    <property type="match status" value="1"/>
</dbReference>
<dbReference type="AlphaFoldDB" id="A0A7J9GZ05"/>
<evidence type="ECO:0000256" key="2">
    <source>
        <dbReference type="SAM" id="MobiDB-lite"/>
    </source>
</evidence>
<evidence type="ECO:0000256" key="3">
    <source>
        <dbReference type="SAM" id="Phobius"/>
    </source>
</evidence>
<feature type="transmembrane region" description="Helical" evidence="3">
    <location>
        <begin position="236"/>
        <end position="254"/>
    </location>
</feature>
<dbReference type="PANTHER" id="PTHR43049">
    <property type="entry name" value="EARLY ENDOSOME ANTIGEN"/>
    <property type="match status" value="1"/>
</dbReference>
<evidence type="ECO:0000313" key="4">
    <source>
        <dbReference type="EMBL" id="MBA0802851.1"/>
    </source>
</evidence>
<organism evidence="4 5">
    <name type="scientific">Gossypium harknessii</name>
    <dbReference type="NCBI Taxonomy" id="34285"/>
    <lineage>
        <taxon>Eukaryota</taxon>
        <taxon>Viridiplantae</taxon>
        <taxon>Streptophyta</taxon>
        <taxon>Embryophyta</taxon>
        <taxon>Tracheophyta</taxon>
        <taxon>Spermatophyta</taxon>
        <taxon>Magnoliopsida</taxon>
        <taxon>eudicotyledons</taxon>
        <taxon>Gunneridae</taxon>
        <taxon>Pentapetalae</taxon>
        <taxon>rosids</taxon>
        <taxon>malvids</taxon>
        <taxon>Malvales</taxon>
        <taxon>Malvaceae</taxon>
        <taxon>Malvoideae</taxon>
        <taxon>Gossypium</taxon>
    </lineage>
</organism>
<keyword evidence="3" id="KW-1133">Transmembrane helix</keyword>
<name>A0A7J9GZ05_9ROSI</name>
<proteinExistence type="predicted"/>
<feature type="non-terminal residue" evidence="4">
    <location>
        <position position="1"/>
    </location>
</feature>
<keyword evidence="3" id="KW-0472">Membrane</keyword>
<feature type="coiled-coil region" evidence="1">
    <location>
        <begin position="28"/>
        <end position="111"/>
    </location>
</feature>
<protein>
    <submittedName>
        <fullName evidence="4">Uncharacterized protein</fullName>
    </submittedName>
</protein>
<keyword evidence="3" id="KW-0812">Transmembrane</keyword>
<evidence type="ECO:0000256" key="1">
    <source>
        <dbReference type="SAM" id="Coils"/>
    </source>
</evidence>
<feature type="compositionally biased region" description="Low complexity" evidence="2">
    <location>
        <begin position="212"/>
        <end position="222"/>
    </location>
</feature>
<keyword evidence="1" id="KW-0175">Coiled coil</keyword>
<gene>
    <name evidence="4" type="ORF">Gohar_013120</name>
</gene>
<reference evidence="4 5" key="1">
    <citation type="journal article" date="2019" name="Genome Biol. Evol.">
        <title>Insights into the evolution of the New World diploid cottons (Gossypium, subgenus Houzingenia) based on genome sequencing.</title>
        <authorList>
            <person name="Grover C.E."/>
            <person name="Arick M.A. 2nd"/>
            <person name="Thrash A."/>
            <person name="Conover J.L."/>
            <person name="Sanders W.S."/>
            <person name="Peterson D.G."/>
            <person name="Frelichowski J.E."/>
            <person name="Scheffler J.A."/>
            <person name="Scheffler B.E."/>
            <person name="Wendel J.F."/>
        </authorList>
    </citation>
    <scope>NUCLEOTIDE SEQUENCE [LARGE SCALE GENOMIC DNA]</scope>
    <source>
        <strain evidence="4">0</strain>
        <tissue evidence="4">Leaf</tissue>
    </source>
</reference>